<dbReference type="Proteomes" id="UP000184485">
    <property type="component" value="Unassembled WGS sequence"/>
</dbReference>
<name>A0A1M5CPK2_9HYPH</name>
<keyword evidence="3" id="KW-1185">Reference proteome</keyword>
<evidence type="ECO:0000313" key="2">
    <source>
        <dbReference type="EMBL" id="SHF56322.1"/>
    </source>
</evidence>
<feature type="region of interest" description="Disordered" evidence="1">
    <location>
        <begin position="16"/>
        <end position="65"/>
    </location>
</feature>
<feature type="compositionally biased region" description="Basic and acidic residues" evidence="1">
    <location>
        <begin position="26"/>
        <end position="40"/>
    </location>
</feature>
<organism evidence="2 3">
    <name type="scientific">Kaistia soli DSM 19436</name>
    <dbReference type="NCBI Taxonomy" id="1122133"/>
    <lineage>
        <taxon>Bacteria</taxon>
        <taxon>Pseudomonadati</taxon>
        <taxon>Pseudomonadota</taxon>
        <taxon>Alphaproteobacteria</taxon>
        <taxon>Hyphomicrobiales</taxon>
        <taxon>Kaistiaceae</taxon>
        <taxon>Kaistia</taxon>
    </lineage>
</organism>
<dbReference type="RefSeq" id="WP_073053108.1">
    <property type="nucleotide sequence ID" value="NZ_FQUP01000002.1"/>
</dbReference>
<dbReference type="STRING" id="1122133.SAMN02745157_2412"/>
<evidence type="ECO:0000313" key="3">
    <source>
        <dbReference type="Proteomes" id="UP000184485"/>
    </source>
</evidence>
<proteinExistence type="predicted"/>
<dbReference type="AlphaFoldDB" id="A0A1M5CPK2"/>
<sequence length="65" mass="6959">MSTPVMPVVPLVDLDEAAEVNQPQPDSERARELRKKRDDAIAEGDLPPPDIAGLSEQAPAGKTKP</sequence>
<reference evidence="2 3" key="1">
    <citation type="submission" date="2016-11" db="EMBL/GenBank/DDBJ databases">
        <authorList>
            <person name="Jaros S."/>
            <person name="Januszkiewicz K."/>
            <person name="Wedrychowicz H."/>
        </authorList>
    </citation>
    <scope>NUCLEOTIDE SEQUENCE [LARGE SCALE GENOMIC DNA]</scope>
    <source>
        <strain evidence="2 3">DSM 19436</strain>
    </source>
</reference>
<dbReference type="EMBL" id="FQUP01000002">
    <property type="protein sequence ID" value="SHF56322.1"/>
    <property type="molecule type" value="Genomic_DNA"/>
</dbReference>
<evidence type="ECO:0000256" key="1">
    <source>
        <dbReference type="SAM" id="MobiDB-lite"/>
    </source>
</evidence>
<accession>A0A1M5CPK2</accession>
<gene>
    <name evidence="2" type="ORF">SAMN02745157_2412</name>
</gene>
<protein>
    <submittedName>
        <fullName evidence="2">Uncharacterized protein</fullName>
    </submittedName>
</protein>